<organism evidence="1 2">
    <name type="scientific">Mogibacterium pumilum</name>
    <dbReference type="NCBI Taxonomy" id="86332"/>
    <lineage>
        <taxon>Bacteria</taxon>
        <taxon>Bacillati</taxon>
        <taxon>Bacillota</taxon>
        <taxon>Clostridia</taxon>
        <taxon>Peptostreptococcales</taxon>
        <taxon>Anaerovoracaceae</taxon>
        <taxon>Mogibacterium</taxon>
    </lineage>
</organism>
<proteinExistence type="predicted"/>
<keyword evidence="2" id="KW-1185">Reference proteome</keyword>
<evidence type="ECO:0008006" key="3">
    <source>
        <dbReference type="Google" id="ProtNLM"/>
    </source>
</evidence>
<evidence type="ECO:0000313" key="1">
    <source>
        <dbReference type="EMBL" id="ASS37506.1"/>
    </source>
</evidence>
<protein>
    <recommendedName>
        <fullName evidence="3">Lipoprotein</fullName>
    </recommendedName>
</protein>
<gene>
    <name evidence="1" type="ORF">AXF17_02890</name>
</gene>
<dbReference type="Proteomes" id="UP000214689">
    <property type="component" value="Chromosome"/>
</dbReference>
<accession>A0A223ARD4</accession>
<sequence>MAGYRKRTVILVISLIALIGLVGCGPSGNKQDSNKKLTKEEKIDKGLDAFYNMRNGKIHIDTNLHYVNNKIENEQEREKDLNNTVDGSFEMGPLLFRGKIKQSIRGKIKQVKGSMEYYGTDLEEYRKEDKDKEWKQKMYAGNRYRLPVGFNKELIDILRTKKKDITIIQNKNSYTLHFETDDLKFLSANSDILFGAAYTTFYVNDLDESGKATVDLTVSKDGSKPISIKYSGNTVSSLGSKKFKSTVKYSKQDTGVRVNRPKGIDKAKGV</sequence>
<dbReference type="RefSeq" id="WP_094233728.1">
    <property type="nucleotide sequence ID" value="NZ_CP016199.1"/>
</dbReference>
<reference evidence="2" key="1">
    <citation type="submission" date="2016-05" db="EMBL/GenBank/DDBJ databases">
        <authorList>
            <person name="Holder M.E."/>
            <person name="Ajami N.J."/>
            <person name="Petrosino J.F."/>
        </authorList>
    </citation>
    <scope>NUCLEOTIDE SEQUENCE [LARGE SCALE GENOMIC DNA]</scope>
    <source>
        <strain evidence="2">ATCC 700696</strain>
    </source>
</reference>
<dbReference type="OrthoDB" id="2090028at2"/>
<dbReference type="PROSITE" id="PS51257">
    <property type="entry name" value="PROKAR_LIPOPROTEIN"/>
    <property type="match status" value="1"/>
</dbReference>
<dbReference type="AlphaFoldDB" id="A0A223ARD4"/>
<evidence type="ECO:0000313" key="2">
    <source>
        <dbReference type="Proteomes" id="UP000214689"/>
    </source>
</evidence>
<dbReference type="EMBL" id="CP016199">
    <property type="protein sequence ID" value="ASS37506.1"/>
    <property type="molecule type" value="Genomic_DNA"/>
</dbReference>
<name>A0A223ARD4_9FIRM</name>